<feature type="domain" description="G-protein coupled receptors family 1 profile" evidence="7">
    <location>
        <begin position="58"/>
        <end position="336"/>
    </location>
</feature>
<dbReference type="CDD" id="cd14978">
    <property type="entry name" value="7tmA_FMRFamide_R-like"/>
    <property type="match status" value="1"/>
</dbReference>
<evidence type="ECO:0000313" key="9">
    <source>
        <dbReference type="Proteomes" id="UP001283361"/>
    </source>
</evidence>
<dbReference type="SUPFAM" id="SSF81321">
    <property type="entry name" value="Family A G protein-coupled receptor-like"/>
    <property type="match status" value="1"/>
</dbReference>
<evidence type="ECO:0000256" key="6">
    <source>
        <dbReference type="SAM" id="Phobius"/>
    </source>
</evidence>
<feature type="transmembrane region" description="Helical" evidence="6">
    <location>
        <begin position="39"/>
        <end position="66"/>
    </location>
</feature>
<keyword evidence="4 6" id="KW-0472">Membrane</keyword>
<accession>A0AAE1ECF6</accession>
<feature type="transmembrane region" description="Helical" evidence="6">
    <location>
        <begin position="78"/>
        <end position="104"/>
    </location>
</feature>
<dbReference type="PANTHER" id="PTHR46641">
    <property type="entry name" value="FMRFAMIDE RECEPTOR-RELATED"/>
    <property type="match status" value="1"/>
</dbReference>
<proteinExistence type="predicted"/>
<feature type="compositionally biased region" description="Basic and acidic residues" evidence="5">
    <location>
        <begin position="369"/>
        <end position="406"/>
    </location>
</feature>
<dbReference type="Gene3D" id="1.20.1070.10">
    <property type="entry name" value="Rhodopsin 7-helix transmembrane proteins"/>
    <property type="match status" value="1"/>
</dbReference>
<evidence type="ECO:0000256" key="5">
    <source>
        <dbReference type="SAM" id="MobiDB-lite"/>
    </source>
</evidence>
<dbReference type="Pfam" id="PF00001">
    <property type="entry name" value="7tm_1"/>
    <property type="match status" value="1"/>
</dbReference>
<evidence type="ECO:0000259" key="7">
    <source>
        <dbReference type="PROSITE" id="PS50262"/>
    </source>
</evidence>
<feature type="region of interest" description="Disordered" evidence="5">
    <location>
        <begin position="355"/>
        <end position="481"/>
    </location>
</feature>
<protein>
    <recommendedName>
        <fullName evidence="7">G-protein coupled receptors family 1 profile domain-containing protein</fullName>
    </recommendedName>
</protein>
<reference evidence="8" key="1">
    <citation type="journal article" date="2023" name="G3 (Bethesda)">
        <title>A reference genome for the long-term kleptoplast-retaining sea slug Elysia crispata morphotype clarki.</title>
        <authorList>
            <person name="Eastman K.E."/>
            <person name="Pendleton A.L."/>
            <person name="Shaikh M.A."/>
            <person name="Suttiyut T."/>
            <person name="Ogas R."/>
            <person name="Tomko P."/>
            <person name="Gavelis G."/>
            <person name="Widhalm J.R."/>
            <person name="Wisecaver J.H."/>
        </authorList>
    </citation>
    <scope>NUCLEOTIDE SEQUENCE</scope>
    <source>
        <strain evidence="8">ECLA1</strain>
    </source>
</reference>
<feature type="compositionally biased region" description="Basic and acidic residues" evidence="5">
    <location>
        <begin position="416"/>
        <end position="449"/>
    </location>
</feature>
<dbReference type="PROSITE" id="PS50262">
    <property type="entry name" value="G_PROTEIN_RECEP_F1_2"/>
    <property type="match status" value="1"/>
</dbReference>
<gene>
    <name evidence="8" type="ORF">RRG08_059523</name>
</gene>
<evidence type="ECO:0000256" key="2">
    <source>
        <dbReference type="ARBA" id="ARBA00022692"/>
    </source>
</evidence>
<sequence length="481" mass="53454">MALAFNNTSTESPMEDGLEQNLADYYDNLYPDSDKIVDVWYWLVGVAGSLIGWLGIICNTLSLGVLTSKAMRTTSNSLYLTALAVHDLVFVLASTMFVSMEYFHYGLTGKNDWYYKFVSPSTPFADAFMNTSITGSVYTTILLSADRAIGLTKPLHWPRVCTRRRIMVALMLVLGWSVLLNVPLMVQYRWVDAPPNVTGSIFTVESSYARTYFHEEIYLNIINPIFDSALPLVMIVVANVFIARALHARHRNSGSIRASGGGGVSNTGRDANRVTAQVVFISAMTALTRILRICMFVVMEYHDTIHVNFCPLYCGVLAGLAHFSNICNATVNFFCFCYFGPKYRACFLQNEESGGQSCATEHTSRQTPKRAEDKAREPNTPSDKPEESGGTKPPRETEHTSDKPEESGGQSSGTEHTSDKPEESGQEDKAGTEHTSDKTRREAEDKAREPNTPQTNPKRAEDKAREPNTPQTNPKRAEDTK</sequence>
<dbReference type="GO" id="GO:0004930">
    <property type="term" value="F:G protein-coupled receptor activity"/>
    <property type="evidence" value="ECO:0007669"/>
    <property type="project" value="InterPro"/>
</dbReference>
<comment type="subcellular location">
    <subcellularLocation>
        <location evidence="1">Membrane</location>
    </subcellularLocation>
</comment>
<dbReference type="GO" id="GO:0016020">
    <property type="term" value="C:membrane"/>
    <property type="evidence" value="ECO:0007669"/>
    <property type="project" value="UniProtKB-SubCell"/>
</dbReference>
<evidence type="ECO:0000256" key="4">
    <source>
        <dbReference type="ARBA" id="ARBA00023136"/>
    </source>
</evidence>
<organism evidence="8 9">
    <name type="scientific">Elysia crispata</name>
    <name type="common">lettuce slug</name>
    <dbReference type="NCBI Taxonomy" id="231223"/>
    <lineage>
        <taxon>Eukaryota</taxon>
        <taxon>Metazoa</taxon>
        <taxon>Spiralia</taxon>
        <taxon>Lophotrochozoa</taxon>
        <taxon>Mollusca</taxon>
        <taxon>Gastropoda</taxon>
        <taxon>Heterobranchia</taxon>
        <taxon>Euthyneura</taxon>
        <taxon>Panpulmonata</taxon>
        <taxon>Sacoglossa</taxon>
        <taxon>Placobranchoidea</taxon>
        <taxon>Plakobranchidae</taxon>
        <taxon>Elysia</taxon>
    </lineage>
</organism>
<dbReference type="EMBL" id="JAWDGP010000298">
    <property type="protein sequence ID" value="KAK3801585.1"/>
    <property type="molecule type" value="Genomic_DNA"/>
</dbReference>
<feature type="transmembrane region" description="Helical" evidence="6">
    <location>
        <begin position="166"/>
        <end position="186"/>
    </location>
</feature>
<feature type="transmembrane region" description="Helical" evidence="6">
    <location>
        <begin position="228"/>
        <end position="247"/>
    </location>
</feature>
<dbReference type="Proteomes" id="UP001283361">
    <property type="component" value="Unassembled WGS sequence"/>
</dbReference>
<name>A0AAE1ECF6_9GAST</name>
<evidence type="ECO:0000256" key="3">
    <source>
        <dbReference type="ARBA" id="ARBA00022989"/>
    </source>
</evidence>
<dbReference type="AlphaFoldDB" id="A0AAE1ECF6"/>
<dbReference type="InterPro" id="IPR052954">
    <property type="entry name" value="GPCR-Ligand_Int"/>
</dbReference>
<evidence type="ECO:0000256" key="1">
    <source>
        <dbReference type="ARBA" id="ARBA00004370"/>
    </source>
</evidence>
<keyword evidence="9" id="KW-1185">Reference proteome</keyword>
<dbReference type="InterPro" id="IPR000276">
    <property type="entry name" value="GPCR_Rhodpsn"/>
</dbReference>
<dbReference type="PANTHER" id="PTHR46641:SF2">
    <property type="entry name" value="FMRFAMIDE RECEPTOR"/>
    <property type="match status" value="1"/>
</dbReference>
<comment type="caution">
    <text evidence="8">The sequence shown here is derived from an EMBL/GenBank/DDBJ whole genome shotgun (WGS) entry which is preliminary data.</text>
</comment>
<feature type="transmembrane region" description="Helical" evidence="6">
    <location>
        <begin position="124"/>
        <end position="145"/>
    </location>
</feature>
<feature type="non-terminal residue" evidence="8">
    <location>
        <position position="1"/>
    </location>
</feature>
<evidence type="ECO:0000313" key="8">
    <source>
        <dbReference type="EMBL" id="KAK3801585.1"/>
    </source>
</evidence>
<keyword evidence="2 6" id="KW-0812">Transmembrane</keyword>
<dbReference type="PRINTS" id="PR00237">
    <property type="entry name" value="GPCRRHODOPSN"/>
</dbReference>
<dbReference type="InterPro" id="IPR017452">
    <property type="entry name" value="GPCR_Rhodpsn_7TM"/>
</dbReference>
<keyword evidence="3 6" id="KW-1133">Transmembrane helix</keyword>